<evidence type="ECO:0000313" key="2">
    <source>
        <dbReference type="Proteomes" id="UP001139354"/>
    </source>
</evidence>
<gene>
    <name evidence="1" type="ORF">KEC57_17315</name>
</gene>
<dbReference type="InterPro" id="IPR012467">
    <property type="entry name" value="DUF1684"/>
</dbReference>
<protein>
    <submittedName>
        <fullName evidence="1">DUF1684 domain-containing protein</fullName>
    </submittedName>
</protein>
<dbReference type="PANTHER" id="PTHR41913">
    <property type="entry name" value="DUF1684 DOMAIN-CONTAINING PROTEIN"/>
    <property type="match status" value="1"/>
</dbReference>
<proteinExistence type="predicted"/>
<dbReference type="PANTHER" id="PTHR41913:SF1">
    <property type="entry name" value="DUF1684 DOMAIN-CONTAINING PROTEIN"/>
    <property type="match status" value="1"/>
</dbReference>
<dbReference type="EMBL" id="JAGTTN010000008">
    <property type="protein sequence ID" value="MCC2033949.1"/>
    <property type="molecule type" value="Genomic_DNA"/>
</dbReference>
<dbReference type="AlphaFoldDB" id="A0A9X1LXJ4"/>
<accession>A0A9X1LXJ4</accession>
<evidence type="ECO:0000313" key="1">
    <source>
        <dbReference type="EMBL" id="MCC2033949.1"/>
    </source>
</evidence>
<keyword evidence="2" id="KW-1185">Reference proteome</keyword>
<dbReference type="Proteomes" id="UP001139354">
    <property type="component" value="Unassembled WGS sequence"/>
</dbReference>
<sequence>MDDTHALWISARDNAVWAPHGIASLAATHWLDATERRFDGIPGIWCADDESAVGRELPWEVRLRPEEQTRCGELALRAKGRAGSVALRVLDPAAAARRGIARIERAEFSPSRRVAGGFTPSSRAVVAESVDGHHTETQYHGIVSFVLDGLEFELTVQREGDGSLFAAFADATSGVQSYRFRFLRMDGPDADGRVELDFNRAYLPPCAFSDHYACVFPPPGNRWTVPIAAGELVVR</sequence>
<dbReference type="RefSeq" id="WP_229385947.1">
    <property type="nucleotide sequence ID" value="NZ_JAGTTN010000008.1"/>
</dbReference>
<organism evidence="1 2">
    <name type="scientific">Microbacterium allomyrinae</name>
    <dbReference type="NCBI Taxonomy" id="2830666"/>
    <lineage>
        <taxon>Bacteria</taxon>
        <taxon>Bacillati</taxon>
        <taxon>Actinomycetota</taxon>
        <taxon>Actinomycetes</taxon>
        <taxon>Micrococcales</taxon>
        <taxon>Microbacteriaceae</taxon>
        <taxon>Microbacterium</taxon>
    </lineage>
</organism>
<reference evidence="1" key="1">
    <citation type="submission" date="2021-04" db="EMBL/GenBank/DDBJ databases">
        <title>Microbacterium tenobrionis sp. nov. and Microbacterium allomyrinae sp. nov., isolated from larvae of Tenobrio molitor and Allomyrina dichotoma, respectively.</title>
        <authorList>
            <person name="Lee S.D."/>
        </authorList>
    </citation>
    <scope>NUCLEOTIDE SEQUENCE</scope>
    <source>
        <strain evidence="1">BWT-G7</strain>
    </source>
</reference>
<comment type="caution">
    <text evidence="1">The sequence shown here is derived from an EMBL/GenBank/DDBJ whole genome shotgun (WGS) entry which is preliminary data.</text>
</comment>
<name>A0A9X1LXJ4_9MICO</name>
<dbReference type="Pfam" id="PF07920">
    <property type="entry name" value="DUF1684"/>
    <property type="match status" value="1"/>
</dbReference>